<organism evidence="1 2">
    <name type="scientific">Wuchereria bancrofti</name>
    <dbReference type="NCBI Taxonomy" id="6293"/>
    <lineage>
        <taxon>Eukaryota</taxon>
        <taxon>Metazoa</taxon>
        <taxon>Ecdysozoa</taxon>
        <taxon>Nematoda</taxon>
        <taxon>Chromadorea</taxon>
        <taxon>Rhabditida</taxon>
        <taxon>Spirurina</taxon>
        <taxon>Spiruromorpha</taxon>
        <taxon>Filarioidea</taxon>
        <taxon>Onchocercidae</taxon>
        <taxon>Wuchereria</taxon>
    </lineage>
</organism>
<sequence>MQPGMPVIVRGLSTFVAVVDESDSHFSYENLEKLLQSVGQRWMSVCEWAQMRAQQLNGLSELIAQYTSDYRKILEWLNNWEESFRRPRYNLLSLISRKTFLSPFIFVSTIHRSQFN</sequence>
<dbReference type="AlphaFoldDB" id="J9AXC8"/>
<gene>
    <name evidence="1" type="ORF">WUBG_09831</name>
</gene>
<name>J9AXC8_WUCBA</name>
<reference evidence="2" key="1">
    <citation type="submission" date="2012-08" db="EMBL/GenBank/DDBJ databases">
        <title>The Genome Sequence of Wuchereria bancrofti.</title>
        <authorList>
            <person name="Nutman T.B."/>
            <person name="Fink D.L."/>
            <person name="Russ C."/>
            <person name="Young S."/>
            <person name="Zeng Q."/>
            <person name="Koehrsen M."/>
            <person name="Alvarado L."/>
            <person name="Berlin A."/>
            <person name="Chapman S.B."/>
            <person name="Chen Z."/>
            <person name="Freedman E."/>
            <person name="Gellesch M."/>
            <person name="Goldberg J."/>
            <person name="Griggs A."/>
            <person name="Gujja S."/>
            <person name="Heilman E.R."/>
            <person name="Heiman D."/>
            <person name="Hepburn T."/>
            <person name="Howarth C."/>
            <person name="Jen D."/>
            <person name="Larson L."/>
            <person name="Lewis B."/>
            <person name="Mehta T."/>
            <person name="Park D."/>
            <person name="Pearson M."/>
            <person name="Roberts A."/>
            <person name="Saif S."/>
            <person name="Shea T."/>
            <person name="Shenoy N."/>
            <person name="Sisk P."/>
            <person name="Stolte C."/>
            <person name="Sykes S."/>
            <person name="Walk T."/>
            <person name="White J."/>
            <person name="Yandava C."/>
            <person name="Haas B."/>
            <person name="Henn M.R."/>
            <person name="Nusbaum C."/>
            <person name="Birren B."/>
        </authorList>
    </citation>
    <scope>NUCLEOTIDE SEQUENCE [LARGE SCALE GENOMIC DNA]</scope>
    <source>
        <strain evidence="2">NA</strain>
    </source>
</reference>
<evidence type="ECO:0000313" key="1">
    <source>
        <dbReference type="EMBL" id="EJW79260.1"/>
    </source>
</evidence>
<protein>
    <submittedName>
        <fullName evidence="1">Uncharacterized protein</fullName>
    </submittedName>
</protein>
<comment type="caution">
    <text evidence="1">The sequence shown here is derived from an EMBL/GenBank/DDBJ whole genome shotgun (WGS) entry which is preliminary data.</text>
</comment>
<proteinExistence type="predicted"/>
<dbReference type="Proteomes" id="UP000004810">
    <property type="component" value="Unassembled WGS sequence"/>
</dbReference>
<dbReference type="SUPFAM" id="SSF46966">
    <property type="entry name" value="Spectrin repeat"/>
    <property type="match status" value="1"/>
</dbReference>
<dbReference type="Gene3D" id="1.20.58.60">
    <property type="match status" value="1"/>
</dbReference>
<evidence type="ECO:0000313" key="2">
    <source>
        <dbReference type="Proteomes" id="UP000004810"/>
    </source>
</evidence>
<dbReference type="EMBL" id="ADBV01005675">
    <property type="protein sequence ID" value="EJW79260.1"/>
    <property type="molecule type" value="Genomic_DNA"/>
</dbReference>
<accession>J9AXC8</accession>